<dbReference type="EMBL" id="CP134146">
    <property type="protein sequence ID" value="WNC67777.1"/>
    <property type="molecule type" value="Genomic_DNA"/>
</dbReference>
<proteinExistence type="predicted"/>
<dbReference type="NCBIfam" id="TIGR03545">
    <property type="entry name" value="TIGR03545 family protein"/>
    <property type="match status" value="1"/>
</dbReference>
<keyword evidence="2" id="KW-0472">Membrane</keyword>
<accession>A0ABY9TG75</accession>
<evidence type="ECO:0000256" key="2">
    <source>
        <dbReference type="SAM" id="Phobius"/>
    </source>
</evidence>
<evidence type="ECO:0000256" key="1">
    <source>
        <dbReference type="SAM" id="Coils"/>
    </source>
</evidence>
<gene>
    <name evidence="3" type="ORF">RI845_14770</name>
</gene>
<evidence type="ECO:0000313" key="3">
    <source>
        <dbReference type="EMBL" id="WNC67777.1"/>
    </source>
</evidence>
<keyword evidence="1" id="KW-0175">Coiled coil</keyword>
<dbReference type="Proteomes" id="UP001248581">
    <property type="component" value="Chromosome"/>
</dbReference>
<sequence>MSKYFRWQGILGFIATCAIVFSILFMLAPSIVKLSLEKGGGWYIGAEVNVNSVDIDYSPLFITVNELQATDNEKPTHNIVAFKSASAGVDVWQYLFGTVLIEELSITGLSFDVERAKTGEVFRDADTSLVQATGESIEKQMPAIEDQLPDIKDILNDSNLLTVKAGKQLEQTYNAEKQKLKQLEANLPSKDVLKSYEAKVKQLSKTKVKSIEDFNKLKSDFDVLKKQFKQDKALVKKSKQQLEQSKNVLANALKDVKAAPDADWRQLKSQYQLDKIDNADFAHILFGEQARGYYETAEQLYVRIKPFLDSNKAAKSAEQAELEKSLAYGRFIHFVDENPLPPWLIKTALFQVELPQGSFNFEITELTAEHWHRNIPTNIVVSSKNLLKGGDALINTQIFNDNITTTTKGDWQFSQVPIDDAKLRDKGNFSLALQSANLAGVGQFNLVDTSLNSINKFQVSDTRFTGASTSSVGRSLLSAIDSVNKFSLNVDIEGELSSPNYGIKSDLDNIITKAIANQLKAKLATFQKQLKSGLNQKVAQTLKVSESDAAEFADVDTLLNNTDKSLDNLLKSDVVKKKKKELENKAKDKLKDKLDKLFG</sequence>
<protein>
    <submittedName>
        <fullName evidence="3">TIGR03545 family protein</fullName>
    </submittedName>
</protein>
<evidence type="ECO:0000313" key="4">
    <source>
        <dbReference type="Proteomes" id="UP001248581"/>
    </source>
</evidence>
<reference evidence="4" key="1">
    <citation type="submission" date="2023-09" db="EMBL/GenBank/DDBJ databases">
        <authorList>
            <person name="Li S."/>
            <person name="Li X."/>
            <person name="Zhang C."/>
            <person name="Zhao Z."/>
        </authorList>
    </citation>
    <scope>NUCLEOTIDE SEQUENCE [LARGE SCALE GENOMIC DNA]</scope>
    <source>
        <strain evidence="4">SQ345</strain>
    </source>
</reference>
<organism evidence="3 4">
    <name type="scientific">Thalassotalea nanhaiensis</name>
    <dbReference type="NCBI Taxonomy" id="3065648"/>
    <lineage>
        <taxon>Bacteria</taxon>
        <taxon>Pseudomonadati</taxon>
        <taxon>Pseudomonadota</taxon>
        <taxon>Gammaproteobacteria</taxon>
        <taxon>Alteromonadales</taxon>
        <taxon>Colwelliaceae</taxon>
        <taxon>Thalassotalea</taxon>
    </lineage>
</organism>
<name>A0ABY9TG75_9GAMM</name>
<dbReference type="InterPro" id="IPR019934">
    <property type="entry name" value="CHP03545"/>
</dbReference>
<feature type="transmembrane region" description="Helical" evidence="2">
    <location>
        <begin position="7"/>
        <end position="28"/>
    </location>
</feature>
<keyword evidence="2" id="KW-0812">Transmembrane</keyword>
<keyword evidence="2" id="KW-1133">Transmembrane helix</keyword>
<keyword evidence="4" id="KW-1185">Reference proteome</keyword>
<dbReference type="RefSeq" id="WP_348386936.1">
    <property type="nucleotide sequence ID" value="NZ_CP134146.1"/>
</dbReference>
<feature type="coiled-coil region" evidence="1">
    <location>
        <begin position="225"/>
        <end position="259"/>
    </location>
</feature>